<dbReference type="NCBIfam" id="TIGR00741">
    <property type="entry name" value="yfiA"/>
    <property type="match status" value="1"/>
</dbReference>
<dbReference type="CDD" id="cd00552">
    <property type="entry name" value="RaiA"/>
    <property type="match status" value="1"/>
</dbReference>
<evidence type="ECO:0000256" key="4">
    <source>
        <dbReference type="SAM" id="MobiDB-lite"/>
    </source>
</evidence>
<dbReference type="Gene3D" id="3.30.160.100">
    <property type="entry name" value="Ribosome hibernation promotion factor-like"/>
    <property type="match status" value="1"/>
</dbReference>
<organism evidence="6 7">
    <name type="scientific">Saccharopolyspora montiporae</name>
    <dbReference type="NCBI Taxonomy" id="2781240"/>
    <lineage>
        <taxon>Bacteria</taxon>
        <taxon>Bacillati</taxon>
        <taxon>Actinomycetota</taxon>
        <taxon>Actinomycetes</taxon>
        <taxon>Pseudonocardiales</taxon>
        <taxon>Pseudonocardiaceae</taxon>
        <taxon>Saccharopolyspora</taxon>
    </lineage>
</organism>
<dbReference type="Proteomes" id="UP000598360">
    <property type="component" value="Unassembled WGS sequence"/>
</dbReference>
<evidence type="ECO:0000256" key="3">
    <source>
        <dbReference type="HAMAP-Rule" id="MF_00839"/>
    </source>
</evidence>
<evidence type="ECO:0000256" key="2">
    <source>
        <dbReference type="ARBA" id="ARBA00022845"/>
    </source>
</evidence>
<dbReference type="FunFam" id="3.30.505.50:FF:000002">
    <property type="entry name" value="Ribosome hibernation promoting factor"/>
    <property type="match status" value="1"/>
</dbReference>
<dbReference type="InterPro" id="IPR050574">
    <property type="entry name" value="HPF/YfiA_ribosome-assoc"/>
</dbReference>
<feature type="domain" description="Sigma 54 modulation/S30EA ribosomal protein C-terminal" evidence="5">
    <location>
        <begin position="204"/>
        <end position="258"/>
    </location>
</feature>
<gene>
    <name evidence="6" type="primary">raiA</name>
    <name evidence="3" type="synonym">hpf</name>
    <name evidence="6" type="ORF">IQ251_18000</name>
</gene>
<dbReference type="InterPro" id="IPR036567">
    <property type="entry name" value="RHF-like"/>
</dbReference>
<dbReference type="InterPro" id="IPR032528">
    <property type="entry name" value="Ribosom_S30AE_C"/>
</dbReference>
<evidence type="ECO:0000256" key="1">
    <source>
        <dbReference type="ARBA" id="ARBA00022490"/>
    </source>
</evidence>
<dbReference type="PANTHER" id="PTHR33231">
    <property type="entry name" value="30S RIBOSOMAL PROTEIN"/>
    <property type="match status" value="1"/>
</dbReference>
<feature type="compositionally biased region" description="Gly residues" evidence="4">
    <location>
        <begin position="146"/>
        <end position="172"/>
    </location>
</feature>
<dbReference type="HAMAP" id="MF_00839">
    <property type="entry name" value="HPF"/>
    <property type="match status" value="1"/>
</dbReference>
<keyword evidence="1 3" id="KW-0963">Cytoplasm</keyword>
<keyword evidence="7" id="KW-1185">Reference proteome</keyword>
<dbReference type="AlphaFoldDB" id="A0A929BF69"/>
<dbReference type="Pfam" id="PF02482">
    <property type="entry name" value="Ribosomal_S30AE"/>
    <property type="match status" value="1"/>
</dbReference>
<accession>A0A929BF69</accession>
<reference evidence="6" key="1">
    <citation type="submission" date="2020-10" db="EMBL/GenBank/DDBJ databases">
        <title>Diversity and distribution of actinomycetes associated with coral in the coast of Hainan.</title>
        <authorList>
            <person name="Li F."/>
        </authorList>
    </citation>
    <scope>NUCLEOTIDE SEQUENCE</scope>
    <source>
        <strain evidence="6">HNM0983</strain>
    </source>
</reference>
<feature type="region of interest" description="Disordered" evidence="4">
    <location>
        <begin position="141"/>
        <end position="215"/>
    </location>
</feature>
<dbReference type="Gene3D" id="3.30.505.50">
    <property type="entry name" value="Sigma 54 modulation/S30EA ribosomal protein, C-terminal domain"/>
    <property type="match status" value="1"/>
</dbReference>
<dbReference type="RefSeq" id="WP_193929930.1">
    <property type="nucleotide sequence ID" value="NZ_JADEYC010000040.1"/>
</dbReference>
<dbReference type="PANTHER" id="PTHR33231:SF1">
    <property type="entry name" value="30S RIBOSOMAL PROTEIN"/>
    <property type="match status" value="1"/>
</dbReference>
<dbReference type="InterPro" id="IPR038416">
    <property type="entry name" value="Ribosom_S30AE_C_sf"/>
</dbReference>
<comment type="function">
    <text evidence="3">Required for dimerization of active 70S ribosomes into 100S ribosomes in stationary phase; 100S ribosomes are translationally inactive and sometimes present during exponential growth.</text>
</comment>
<keyword evidence="2 3" id="KW-0810">Translation regulation</keyword>
<dbReference type="InterPro" id="IPR034694">
    <property type="entry name" value="HPF_long/plastid"/>
</dbReference>
<proteinExistence type="inferred from homology"/>
<dbReference type="GO" id="GO:0043024">
    <property type="term" value="F:ribosomal small subunit binding"/>
    <property type="evidence" value="ECO:0007669"/>
    <property type="project" value="TreeGrafter"/>
</dbReference>
<comment type="caution">
    <text evidence="6">The sequence shown here is derived from an EMBL/GenBank/DDBJ whole genome shotgun (WGS) entry which is preliminary data.</text>
</comment>
<dbReference type="GO" id="GO:0022627">
    <property type="term" value="C:cytosolic small ribosomal subunit"/>
    <property type="evidence" value="ECO:0007669"/>
    <property type="project" value="TreeGrafter"/>
</dbReference>
<dbReference type="GO" id="GO:0045900">
    <property type="term" value="P:negative regulation of translational elongation"/>
    <property type="evidence" value="ECO:0007669"/>
    <property type="project" value="TreeGrafter"/>
</dbReference>
<sequence>MDIVIKGRNVEVPDHYREHVTEKLTRLERYNKKAIRADVELLHERNPRQAKNCQRVEITLVGKGEPIRAEASAGDFYAALDGAASKLENRLRRMHDRRKVHYGQRNPESVAEATAGLADRPVAPAGNAEQRAGRTALLEAPAEPATGGGPGGDGSGGPAPSGGSPEGGGPTAGAGPAVQDEVPETMQRSGTVPEQRAAENGYEPGRIVREKDHPGMPMTVDQALSEMELVGHDFYLFADADSGRPSVVYRRRGFDYGVIRLAGSH</sequence>
<dbReference type="Pfam" id="PF16321">
    <property type="entry name" value="Ribosom_S30AE_C"/>
    <property type="match status" value="1"/>
</dbReference>
<dbReference type="InterPro" id="IPR003489">
    <property type="entry name" value="RHF/RaiA"/>
</dbReference>
<protein>
    <recommendedName>
        <fullName evidence="3">Ribosome hibernation promoting factor</fullName>
        <shortName evidence="3">HPF</shortName>
    </recommendedName>
</protein>
<evidence type="ECO:0000313" key="7">
    <source>
        <dbReference type="Proteomes" id="UP000598360"/>
    </source>
</evidence>
<comment type="subcellular location">
    <subcellularLocation>
        <location evidence="3">Cytoplasm</location>
    </subcellularLocation>
</comment>
<comment type="subunit">
    <text evidence="3">Interacts with 100S ribosomes.</text>
</comment>
<comment type="similarity">
    <text evidence="3">Belongs to the HPF/YfiA ribosome-associated protein family. Long HPF subfamily.</text>
</comment>
<evidence type="ECO:0000313" key="6">
    <source>
        <dbReference type="EMBL" id="MBE9376347.1"/>
    </source>
</evidence>
<evidence type="ECO:0000259" key="5">
    <source>
        <dbReference type="Pfam" id="PF16321"/>
    </source>
</evidence>
<dbReference type="SUPFAM" id="SSF69754">
    <property type="entry name" value="Ribosome binding protein Y (YfiA homologue)"/>
    <property type="match status" value="1"/>
</dbReference>
<name>A0A929BF69_9PSEU</name>
<dbReference type="EMBL" id="JADEYC010000040">
    <property type="protein sequence ID" value="MBE9376347.1"/>
    <property type="molecule type" value="Genomic_DNA"/>
</dbReference>